<feature type="coiled-coil region" evidence="6">
    <location>
        <begin position="1412"/>
        <end position="1453"/>
    </location>
</feature>
<sequence>MRKKLFSKVVLMFTLSLLIIASSVFSSISPLITENNRALAADANEQVQENDSGGVINPQSPQEFEDSIISKTATYTGTPGEYFIDLKVQGKEKEIKEPTDIVIVYDNSNSMNNNNRAKIARNAVIDFINNTLTSDNDSIRIALVTFGTVVLDGRENNVRSTTGNTHNYSHKTFTNNAQTLISKIPTDTPDKRGRSDDGGTNIQQGLQVAHGIINGSNAKNKIIVTITDGAPTVSYENVTTRKGNGTNFYYDEGAKNHGTNTITEAQNIKNDGIDMYSIGIELAGDAGASLEQVEHVMKNIASTPANYYNANQVADLVDILTSLAKGITGTISDGVVTDPMSEFVNLALTDGEFRKASDETLSDGSYYLSASDSKLLSGVNVSLDNNTITLSNLKLGEDQYINIRYKVNINTEIDGFNGTDYFATNGKTTLVPDINKQDSPVREYIVPRVKGITLDISGSKIWDDTGGEMNRPQEIQLELYRTVDDRSNGTLIKTFTVKPDSNDEWKYDFGMWPAYSSKGQLYDYYIKEITVDGYTTSYSEENFDVTNTLNAEPSIELKKTSDVDKITEVGQEVTYTFEIKNTGNVTLNKISLDDPKLGGEITLEKTTLAPGESVTVSKDYTVTQKDLDDGKVSNTATVKGEDPKGDTLEDKDDDEIPATQNPGISLVKEADRDNLVAGEKINYTFTVTNTGNVTLTQVNLTDVLEGLSDINYVSINDKEVTMDDVDGIVLNPGDVLIANASYNITQADVDEGMVENEATVYGTPPNVDEPIQAKDDVTVTQDLAGNLNLEKSSDVETVSEVGETVKYTFVVTNNSNVTMKNITLDDPMLGGEIALDKTTLAPGESVTVSKDYTVTQKDLDDGKVVNIATVKGEDPKGDTLEDEDDDEIPATQNPGISLVKEADRDNLVAGEKINYTFTATNTGNVTLTQVNLTDVLEGLSDIDYVSVNGEDIEDLEAITLNPGAVLIANASYNIAQDDVDKGMVENEATVFGTPIHSEEPISATDSVSVPQDIQGNLTLDKSTETTEYTEVGQTILYKFVISNDSNVTMKNITLDDPMLGGNIELESTMLNPGKSVTVSKEYTVTQEDLDNGKIVNVATVKGEDPRGNTSTDEDDVTIVGTQHSELMLEKTSDTEEITKAGQVVTYNFKVTNNGNITVKNIVLNDPMLGGTIDLEKTTLAPGESVTVSKEYTVTQDDLNNGEVKNIATVTGETPDGETPEDEDEVTIPGKHNPSITLEKVSDVKEVEKVGDVVTYTFTITNNGNVDLHRVILNDPMLGGNIELESTNLNVGESLKVSVQHKVTEEQLRYSTITNKAIASGLSPNNELVYEVDDAVINTVPPIVVPEPEGEITKEVNGKGGYRVEDNDETFVFDIKALLKKGQDVETLTIYDEIDERLEIESVDVTIDEDTVIETSADEIKKLESEKVNLESDLKTLENELEALESTYAQMLEKEETDVPVDEEESNADEAQEPVVEEEANVDEVQEPVVEEETPEEQDEPAVEEQQEPANEESEEKSDPKASKPINTEALEAAIEELKEQISTLKAEIEDIDVQISELKADNINLKAGSILEYGELVQNGQKIEFKITDKEVIKALEGQSIKMTIKAKFKTIDDDALTNGVDNTATITFDDKPKVTNTVVVYPIKEEEPTPEEPEVPEKPEEPEVPEKPEKPEVPVKPTPEPEKPKAPQPTKEVQKDTPKVEKTPKINAEPKVEEKEKLPETGEAHNSNFGIAIGLALAGALMLLITRRRKVEK</sequence>
<dbReference type="InterPro" id="IPR002035">
    <property type="entry name" value="VWF_A"/>
</dbReference>
<evidence type="ECO:0000256" key="7">
    <source>
        <dbReference type="SAM" id="MobiDB-lite"/>
    </source>
</evidence>
<dbReference type="InterPro" id="IPR013783">
    <property type="entry name" value="Ig-like_fold"/>
</dbReference>
<dbReference type="InterPro" id="IPR055354">
    <property type="entry name" value="DUF7507"/>
</dbReference>
<dbReference type="CDD" id="cd00222">
    <property type="entry name" value="CollagenBindB"/>
    <property type="match status" value="1"/>
</dbReference>
<keyword evidence="5" id="KW-0572">Peptidoglycan-anchor</keyword>
<feature type="domain" description="VWFA" evidence="9">
    <location>
        <begin position="100"/>
        <end position="323"/>
    </location>
</feature>
<comment type="caution">
    <text evidence="11">The sequence shown here is derived from an EMBL/GenBank/DDBJ whole genome shotgun (WGS) entry which is preliminary data.</text>
</comment>
<dbReference type="NCBIfam" id="TIGR01167">
    <property type="entry name" value="LPXTG_anchor"/>
    <property type="match status" value="1"/>
</dbReference>
<dbReference type="PROSITE" id="PS50847">
    <property type="entry name" value="GRAM_POS_ANCHORING"/>
    <property type="match status" value="1"/>
</dbReference>
<organism evidence="11 12">
    <name type="scientific">Phocicoccus pinnipedialis</name>
    <dbReference type="NCBI Taxonomy" id="110845"/>
    <lineage>
        <taxon>Bacteria</taxon>
        <taxon>Bacillati</taxon>
        <taxon>Bacillota</taxon>
        <taxon>Bacilli</taxon>
        <taxon>Bacillales</taxon>
        <taxon>Salinicoccaceae</taxon>
        <taxon>Phocicoccus</taxon>
    </lineage>
</organism>
<keyword evidence="6" id="KW-0175">Coiled coil</keyword>
<dbReference type="InterPro" id="IPR049319">
    <property type="entry name" value="GBS104-like_Ig"/>
</dbReference>
<keyword evidence="8" id="KW-0472">Membrane</keyword>
<dbReference type="Proteomes" id="UP000588186">
    <property type="component" value="Unassembled WGS sequence"/>
</dbReference>
<reference evidence="11 12" key="1">
    <citation type="submission" date="2020-07" db="EMBL/GenBank/DDBJ databases">
        <authorList>
            <person name="Criscuolo A."/>
        </authorList>
    </citation>
    <scope>NUCLEOTIDE SEQUENCE [LARGE SCALE GENOMIC DNA]</scope>
    <source>
        <strain evidence="11">CIP107946</strain>
    </source>
</reference>
<keyword evidence="3" id="KW-0964">Secreted</keyword>
<evidence type="ECO:0000256" key="5">
    <source>
        <dbReference type="ARBA" id="ARBA00023088"/>
    </source>
</evidence>
<dbReference type="Gene3D" id="3.40.50.410">
    <property type="entry name" value="von Willebrand factor, type A domain"/>
    <property type="match status" value="1"/>
</dbReference>
<feature type="transmembrane region" description="Helical" evidence="8">
    <location>
        <begin position="1730"/>
        <end position="1747"/>
    </location>
</feature>
<dbReference type="InterPro" id="IPR051172">
    <property type="entry name" value="Chlamydia_OmcB"/>
</dbReference>
<evidence type="ECO:0008006" key="13">
    <source>
        <dbReference type="Google" id="ProtNLM"/>
    </source>
</evidence>
<dbReference type="InterPro" id="IPR008454">
    <property type="entry name" value="Collagen-bd_Cna-like_B-typ_dom"/>
</dbReference>
<evidence type="ECO:0000256" key="4">
    <source>
        <dbReference type="ARBA" id="ARBA00022729"/>
    </source>
</evidence>
<dbReference type="Pfam" id="PF05738">
    <property type="entry name" value="Cna_B"/>
    <property type="match status" value="1"/>
</dbReference>
<dbReference type="Gene3D" id="2.60.40.740">
    <property type="match status" value="1"/>
</dbReference>
<feature type="compositionally biased region" description="Basic and acidic residues" evidence="7">
    <location>
        <begin position="1693"/>
        <end position="1724"/>
    </location>
</feature>
<dbReference type="EMBL" id="CAJEWB010000005">
    <property type="protein sequence ID" value="CAD2072393.1"/>
    <property type="molecule type" value="Genomic_DNA"/>
</dbReference>
<feature type="region of interest" description="Disordered" evidence="7">
    <location>
        <begin position="1453"/>
        <end position="1524"/>
    </location>
</feature>
<dbReference type="SUPFAM" id="SSF53300">
    <property type="entry name" value="vWA-like"/>
    <property type="match status" value="1"/>
</dbReference>
<keyword evidence="8" id="KW-1133">Transmembrane helix</keyword>
<dbReference type="PANTHER" id="PTHR34819:SF3">
    <property type="entry name" value="CELL SURFACE PROTEIN"/>
    <property type="match status" value="1"/>
</dbReference>
<accession>A0A6V7R5N6</accession>
<evidence type="ECO:0000313" key="11">
    <source>
        <dbReference type="EMBL" id="CAD2072393.1"/>
    </source>
</evidence>
<feature type="compositionally biased region" description="Basic and acidic residues" evidence="7">
    <location>
        <begin position="1656"/>
        <end position="1686"/>
    </location>
</feature>
<keyword evidence="2" id="KW-0134">Cell wall</keyword>
<name>A0A6V7R5N6_9BACL</name>
<dbReference type="InterPro" id="IPR047589">
    <property type="entry name" value="DUF11_rpt"/>
</dbReference>
<protein>
    <recommendedName>
        <fullName evidence="13">Gram-positive cocci surface proteins LPxTG domain-containing protein</fullName>
    </recommendedName>
</protein>
<evidence type="ECO:0000313" key="12">
    <source>
        <dbReference type="Proteomes" id="UP000588186"/>
    </source>
</evidence>
<dbReference type="NCBIfam" id="TIGR01451">
    <property type="entry name" value="B_ant_repeat"/>
    <property type="match status" value="6"/>
</dbReference>
<dbReference type="Pfam" id="PF21426">
    <property type="entry name" value="GBS104-like_Ig"/>
    <property type="match status" value="1"/>
</dbReference>
<dbReference type="Pfam" id="PF24346">
    <property type="entry name" value="DUF7507"/>
    <property type="match status" value="7"/>
</dbReference>
<feature type="coiled-coil region" evidence="6">
    <location>
        <begin position="1527"/>
        <end position="1561"/>
    </location>
</feature>
<dbReference type="Gene3D" id="2.60.40.1140">
    <property type="entry name" value="Collagen-binding surface protein Cna, B-type domain"/>
    <property type="match status" value="1"/>
</dbReference>
<evidence type="ECO:0000256" key="1">
    <source>
        <dbReference type="ARBA" id="ARBA00004168"/>
    </source>
</evidence>
<evidence type="ECO:0000256" key="6">
    <source>
        <dbReference type="SAM" id="Coils"/>
    </source>
</evidence>
<dbReference type="InterPro" id="IPR019931">
    <property type="entry name" value="LPXTG_anchor"/>
</dbReference>
<comment type="subcellular location">
    <subcellularLocation>
        <location evidence="1">Secreted</location>
        <location evidence="1">Cell wall</location>
        <topology evidence="1">Peptidoglycan-anchor</topology>
    </subcellularLocation>
</comment>
<keyword evidence="4" id="KW-0732">Signal</keyword>
<evidence type="ECO:0000259" key="10">
    <source>
        <dbReference type="PROSITE" id="PS50847"/>
    </source>
</evidence>
<dbReference type="PROSITE" id="PS50234">
    <property type="entry name" value="VWFA"/>
    <property type="match status" value="1"/>
</dbReference>
<dbReference type="SUPFAM" id="SSF49478">
    <property type="entry name" value="Cna protein B-type domain"/>
    <property type="match status" value="1"/>
</dbReference>
<proteinExistence type="predicted"/>
<evidence type="ECO:0000256" key="8">
    <source>
        <dbReference type="SAM" id="Phobius"/>
    </source>
</evidence>
<keyword evidence="12" id="KW-1185">Reference proteome</keyword>
<dbReference type="CDD" id="cd00198">
    <property type="entry name" value="vWFA"/>
    <property type="match status" value="1"/>
</dbReference>
<feature type="compositionally biased region" description="Basic and acidic residues" evidence="7">
    <location>
        <begin position="639"/>
        <end position="648"/>
    </location>
</feature>
<dbReference type="PANTHER" id="PTHR34819">
    <property type="entry name" value="LARGE CYSTEINE-RICH PERIPLASMIC PROTEIN OMCB"/>
    <property type="match status" value="1"/>
</dbReference>
<dbReference type="Pfam" id="PF13519">
    <property type="entry name" value="VWA_2"/>
    <property type="match status" value="1"/>
</dbReference>
<gene>
    <name evidence="11" type="ORF">JEOPIN946_00490</name>
</gene>
<evidence type="ECO:0000256" key="3">
    <source>
        <dbReference type="ARBA" id="ARBA00022525"/>
    </source>
</evidence>
<feature type="region of interest" description="Disordered" evidence="7">
    <location>
        <begin position="631"/>
        <end position="661"/>
    </location>
</feature>
<feature type="region of interest" description="Disordered" evidence="7">
    <location>
        <begin position="1644"/>
        <end position="1726"/>
    </location>
</feature>
<feature type="domain" description="Gram-positive cocci surface proteins LPxTG" evidence="10">
    <location>
        <begin position="1719"/>
        <end position="1754"/>
    </location>
</feature>
<dbReference type="Pfam" id="PF00746">
    <property type="entry name" value="Gram_pos_anchor"/>
    <property type="match status" value="1"/>
</dbReference>
<dbReference type="InterPro" id="IPR036465">
    <property type="entry name" value="vWFA_dom_sf"/>
</dbReference>
<dbReference type="RefSeq" id="WP_209579901.1">
    <property type="nucleotide sequence ID" value="NZ_CBCSFO010000002.1"/>
</dbReference>
<dbReference type="Gene3D" id="2.60.40.10">
    <property type="entry name" value="Immunoglobulins"/>
    <property type="match status" value="2"/>
</dbReference>
<feature type="compositionally biased region" description="Acidic residues" evidence="7">
    <location>
        <begin position="1454"/>
        <end position="1515"/>
    </location>
</feature>
<evidence type="ECO:0000259" key="9">
    <source>
        <dbReference type="PROSITE" id="PS50234"/>
    </source>
</evidence>
<evidence type="ECO:0000256" key="2">
    <source>
        <dbReference type="ARBA" id="ARBA00022512"/>
    </source>
</evidence>
<keyword evidence="8" id="KW-0812">Transmembrane</keyword>
<dbReference type="SMART" id="SM00327">
    <property type="entry name" value="VWA"/>
    <property type="match status" value="1"/>
</dbReference>